<dbReference type="InterPro" id="IPR028116">
    <property type="entry name" value="Cis-CaaD-like"/>
</dbReference>
<sequence>MPLWNFYHPTDAYNADDKQAIAESITAIYAQFMPKFYVGVVFQPIESESFYIGGVARNNFIRIWIDHIARDFPDEQSSVRFINAVNKVIAPWVKDRGFDWEFHVDETPFSMWSIQGHFPPREGTEDEARWIAQNKASPRTHA</sequence>
<accession>A0A395JK69</accession>
<dbReference type="AlphaFoldDB" id="A0A395JK69"/>
<dbReference type="EMBL" id="QNRT01000002">
    <property type="protein sequence ID" value="RBP51081.1"/>
    <property type="molecule type" value="Genomic_DNA"/>
</dbReference>
<dbReference type="InterPro" id="IPR014347">
    <property type="entry name" value="Tautomerase/MIF_sf"/>
</dbReference>
<evidence type="ECO:0000313" key="2">
    <source>
        <dbReference type="EMBL" id="RBP51081.1"/>
    </source>
</evidence>
<organism evidence="2 3">
    <name type="scientific">Arenicella xantha</name>
    <dbReference type="NCBI Taxonomy" id="644221"/>
    <lineage>
        <taxon>Bacteria</taxon>
        <taxon>Pseudomonadati</taxon>
        <taxon>Pseudomonadota</taxon>
        <taxon>Gammaproteobacteria</taxon>
        <taxon>Arenicellales</taxon>
        <taxon>Arenicellaceae</taxon>
        <taxon>Arenicella</taxon>
    </lineage>
</organism>
<gene>
    <name evidence="2" type="ORF">DFR28_102500</name>
</gene>
<dbReference type="Gene3D" id="3.30.429.10">
    <property type="entry name" value="Macrophage Migration Inhibitory Factor"/>
    <property type="match status" value="1"/>
</dbReference>
<evidence type="ECO:0000313" key="3">
    <source>
        <dbReference type="Proteomes" id="UP000253083"/>
    </source>
</evidence>
<dbReference type="Proteomes" id="UP000253083">
    <property type="component" value="Unassembled WGS sequence"/>
</dbReference>
<dbReference type="InParanoid" id="A0A395JK69"/>
<reference evidence="2 3" key="1">
    <citation type="submission" date="2018-06" db="EMBL/GenBank/DDBJ databases">
        <title>Genomic Encyclopedia of Type Strains, Phase IV (KMG-IV): sequencing the most valuable type-strain genomes for metagenomic binning, comparative biology and taxonomic classification.</title>
        <authorList>
            <person name="Goeker M."/>
        </authorList>
    </citation>
    <scope>NUCLEOTIDE SEQUENCE [LARGE SCALE GENOMIC DNA]</scope>
    <source>
        <strain evidence="2 3">DSM 24032</strain>
    </source>
</reference>
<dbReference type="OrthoDB" id="7595039at2"/>
<protein>
    <submittedName>
        <fullName evidence="2">Putative oxalocrotonate tautomerase-like protein</fullName>
    </submittedName>
</protein>
<comment type="caution">
    <text evidence="2">The sequence shown here is derived from an EMBL/GenBank/DDBJ whole genome shotgun (WGS) entry which is preliminary data.</text>
</comment>
<feature type="domain" description="Tautomerase cis-CaaD-like" evidence="1">
    <location>
        <begin position="1"/>
        <end position="135"/>
    </location>
</feature>
<name>A0A395JK69_9GAMM</name>
<keyword evidence="3" id="KW-1185">Reference proteome</keyword>
<dbReference type="Pfam" id="PF14832">
    <property type="entry name" value="Tautomerase_3"/>
    <property type="match status" value="1"/>
</dbReference>
<dbReference type="RefSeq" id="WP_113953877.1">
    <property type="nucleotide sequence ID" value="NZ_QNRT01000002.1"/>
</dbReference>
<proteinExistence type="predicted"/>
<evidence type="ECO:0000259" key="1">
    <source>
        <dbReference type="Pfam" id="PF14832"/>
    </source>
</evidence>